<evidence type="ECO:0000313" key="8">
    <source>
        <dbReference type="Proteomes" id="UP000478183"/>
    </source>
</evidence>
<name>A0A6L6JCB0_9RHOB</name>
<feature type="transmembrane region" description="Helical" evidence="5">
    <location>
        <begin position="37"/>
        <end position="55"/>
    </location>
</feature>
<comment type="caution">
    <text evidence="7">The sequence shown here is derived from an EMBL/GenBank/DDBJ whole genome shotgun (WGS) entry which is preliminary data.</text>
</comment>
<comment type="subcellular location">
    <subcellularLocation>
        <location evidence="1">Membrane</location>
        <topology evidence="1">Multi-pass membrane protein</topology>
    </subcellularLocation>
</comment>
<accession>A0A6L6JCB0</accession>
<feature type="transmembrane region" description="Helical" evidence="5">
    <location>
        <begin position="143"/>
        <end position="161"/>
    </location>
</feature>
<dbReference type="PANTHER" id="PTHR32322:SF9">
    <property type="entry name" value="AMINO-ACID METABOLITE EFFLUX PUMP-RELATED"/>
    <property type="match status" value="1"/>
</dbReference>
<dbReference type="Pfam" id="PF00892">
    <property type="entry name" value="EamA"/>
    <property type="match status" value="1"/>
</dbReference>
<dbReference type="InterPro" id="IPR037185">
    <property type="entry name" value="EmrE-like"/>
</dbReference>
<dbReference type="GO" id="GO:0016020">
    <property type="term" value="C:membrane"/>
    <property type="evidence" value="ECO:0007669"/>
    <property type="project" value="UniProtKB-SubCell"/>
</dbReference>
<organism evidence="7 8">
    <name type="scientific">Paracoccus aestuariivivens</name>
    <dbReference type="NCBI Taxonomy" id="1820333"/>
    <lineage>
        <taxon>Bacteria</taxon>
        <taxon>Pseudomonadati</taxon>
        <taxon>Pseudomonadota</taxon>
        <taxon>Alphaproteobacteria</taxon>
        <taxon>Rhodobacterales</taxon>
        <taxon>Paracoccaceae</taxon>
        <taxon>Paracoccus</taxon>
    </lineage>
</organism>
<keyword evidence="8" id="KW-1185">Reference proteome</keyword>
<dbReference type="SUPFAM" id="SSF103481">
    <property type="entry name" value="Multidrug resistance efflux transporter EmrE"/>
    <property type="match status" value="1"/>
</dbReference>
<dbReference type="InterPro" id="IPR000620">
    <property type="entry name" value="EamA_dom"/>
</dbReference>
<gene>
    <name evidence="7" type="ORF">GL286_15465</name>
</gene>
<feature type="transmembrane region" description="Helical" evidence="5">
    <location>
        <begin position="120"/>
        <end position="137"/>
    </location>
</feature>
<keyword evidence="2 5" id="KW-0812">Transmembrane</keyword>
<sequence>MLRLLTVTALAMLGFAANSILNRLALATAEADALGYTGIRLASGAIALTIILALRTGRDREPTGSRAGAAALFGYALFFSIGYLMLAAGTGALILFASVQAGMLFWSVRSGERLSPAEWVGFALAFACFILLASPGFAAPDPLGLGLMVIAGLCWAAYSLLGRGSRDSLADTTGNFLLCLPFALGLTLIGMLLHPPSLIGWACAIGSGAVASGIGYTLWYAALPHFSRTTAAFIQLTVPVAATVGGNLFLSEPVTLRVILASTGVLGGVAMAVHAAELRRRRARSFAPDAP</sequence>
<dbReference type="PANTHER" id="PTHR32322">
    <property type="entry name" value="INNER MEMBRANE TRANSPORTER"/>
    <property type="match status" value="1"/>
</dbReference>
<dbReference type="EMBL" id="WMIE01000011">
    <property type="protein sequence ID" value="MTH79126.1"/>
    <property type="molecule type" value="Genomic_DNA"/>
</dbReference>
<keyword evidence="3 5" id="KW-1133">Transmembrane helix</keyword>
<feature type="transmembrane region" description="Helical" evidence="5">
    <location>
        <begin position="173"/>
        <end position="193"/>
    </location>
</feature>
<dbReference type="InterPro" id="IPR050638">
    <property type="entry name" value="AA-Vitamin_Transporters"/>
</dbReference>
<dbReference type="OrthoDB" id="321830at2"/>
<protein>
    <submittedName>
        <fullName evidence="7">EamA family transporter</fullName>
    </submittedName>
</protein>
<evidence type="ECO:0000256" key="1">
    <source>
        <dbReference type="ARBA" id="ARBA00004141"/>
    </source>
</evidence>
<feature type="transmembrane region" description="Helical" evidence="5">
    <location>
        <begin position="231"/>
        <end position="250"/>
    </location>
</feature>
<evidence type="ECO:0000256" key="4">
    <source>
        <dbReference type="ARBA" id="ARBA00023136"/>
    </source>
</evidence>
<dbReference type="AlphaFoldDB" id="A0A6L6JCB0"/>
<feature type="transmembrane region" description="Helical" evidence="5">
    <location>
        <begin position="67"/>
        <end position="86"/>
    </location>
</feature>
<dbReference type="RefSeq" id="WP_155096486.1">
    <property type="nucleotide sequence ID" value="NZ_WMIE01000011.1"/>
</dbReference>
<feature type="domain" description="EamA" evidence="6">
    <location>
        <begin position="143"/>
        <end position="272"/>
    </location>
</feature>
<evidence type="ECO:0000259" key="6">
    <source>
        <dbReference type="Pfam" id="PF00892"/>
    </source>
</evidence>
<evidence type="ECO:0000313" key="7">
    <source>
        <dbReference type="EMBL" id="MTH79126.1"/>
    </source>
</evidence>
<reference evidence="7 8" key="1">
    <citation type="submission" date="2019-11" db="EMBL/GenBank/DDBJ databases">
        <authorList>
            <person name="Dong K."/>
        </authorList>
    </citation>
    <scope>NUCLEOTIDE SEQUENCE [LARGE SCALE GENOMIC DNA]</scope>
    <source>
        <strain evidence="7 8">NBRC 111993</strain>
    </source>
</reference>
<keyword evidence="4 5" id="KW-0472">Membrane</keyword>
<evidence type="ECO:0000256" key="3">
    <source>
        <dbReference type="ARBA" id="ARBA00022989"/>
    </source>
</evidence>
<evidence type="ECO:0000256" key="5">
    <source>
        <dbReference type="SAM" id="Phobius"/>
    </source>
</evidence>
<feature type="transmembrane region" description="Helical" evidence="5">
    <location>
        <begin position="256"/>
        <end position="276"/>
    </location>
</feature>
<proteinExistence type="predicted"/>
<feature type="transmembrane region" description="Helical" evidence="5">
    <location>
        <begin position="199"/>
        <end position="219"/>
    </location>
</feature>
<dbReference type="Proteomes" id="UP000478183">
    <property type="component" value="Unassembled WGS sequence"/>
</dbReference>
<evidence type="ECO:0000256" key="2">
    <source>
        <dbReference type="ARBA" id="ARBA00022692"/>
    </source>
</evidence>